<dbReference type="InterPro" id="IPR013767">
    <property type="entry name" value="PAS_fold"/>
</dbReference>
<dbReference type="Gene3D" id="3.40.50.2300">
    <property type="match status" value="1"/>
</dbReference>
<evidence type="ECO:0000259" key="7">
    <source>
        <dbReference type="PROSITE" id="PS50109"/>
    </source>
</evidence>
<dbReference type="SUPFAM" id="SSF55785">
    <property type="entry name" value="PYP-like sensor domain (PAS domain)"/>
    <property type="match status" value="4"/>
</dbReference>
<feature type="domain" description="PAC" evidence="10">
    <location>
        <begin position="739"/>
        <end position="791"/>
    </location>
</feature>
<evidence type="ECO:0000259" key="10">
    <source>
        <dbReference type="PROSITE" id="PS50113"/>
    </source>
</evidence>
<dbReference type="SMART" id="SM00388">
    <property type="entry name" value="HisKA"/>
    <property type="match status" value="1"/>
</dbReference>
<dbReference type="EC" id="2.7.13.3" evidence="2"/>
<organism evidence="11 12">
    <name type="scientific">Algoriphagus aquimarinus</name>
    <dbReference type="NCBI Taxonomy" id="237018"/>
    <lineage>
        <taxon>Bacteria</taxon>
        <taxon>Pseudomonadati</taxon>
        <taxon>Bacteroidota</taxon>
        <taxon>Cytophagia</taxon>
        <taxon>Cytophagales</taxon>
        <taxon>Cyclobacteriaceae</taxon>
        <taxon>Algoriphagus</taxon>
    </lineage>
</organism>
<feature type="domain" description="Histidine kinase" evidence="7">
    <location>
        <begin position="1056"/>
        <end position="1277"/>
    </location>
</feature>
<dbReference type="PRINTS" id="PR00344">
    <property type="entry name" value="BCTRLSENSOR"/>
</dbReference>
<evidence type="ECO:0000256" key="5">
    <source>
        <dbReference type="ARBA" id="ARBA00022777"/>
    </source>
</evidence>
<dbReference type="OrthoDB" id="9797097at2"/>
<reference evidence="11 12" key="1">
    <citation type="submission" date="2016-10" db="EMBL/GenBank/DDBJ databases">
        <authorList>
            <person name="de Groot N.N."/>
        </authorList>
    </citation>
    <scope>NUCLEOTIDE SEQUENCE [LARGE SCALE GENOMIC DNA]</scope>
    <source>
        <strain evidence="11 12">DSM 23399</strain>
    </source>
</reference>
<dbReference type="InterPro" id="IPR000700">
    <property type="entry name" value="PAS-assoc_C"/>
</dbReference>
<dbReference type="InterPro" id="IPR036097">
    <property type="entry name" value="HisK_dim/P_sf"/>
</dbReference>
<keyword evidence="3 6" id="KW-0597">Phosphoprotein</keyword>
<dbReference type="InterPro" id="IPR000014">
    <property type="entry name" value="PAS"/>
</dbReference>
<dbReference type="PANTHER" id="PTHR43047">
    <property type="entry name" value="TWO-COMPONENT HISTIDINE PROTEIN KINASE"/>
    <property type="match status" value="1"/>
</dbReference>
<sequence length="1425" mass="163182">MNRRNQFNQFDVSDVFNEIKDPLLVLDSEEIIFFNSFYLENFSPIADFWMEVFKDKELIKSLAVFFETGEVPQNTFIGEIQTKTATYQEFEWSFTNLPSSYTSRFLIIRGHEIKFQKDWDKKKLDFNTKGSFFEELEYVQSILSNSHDLIAILDEEGTYKFVSPSVGEKMGFPVEEIIGKNYKELVQSGILELVKGSFEDVFSSNEAMSIDFWVRLRNGKRVYLESFAKNLLQHPQINGVLFSSRDITDYIESQISLKRRYEIENLINQISGLLINSSSLKIETLFKDSLRLVAEFFQATKSQVFIFNKDSQRFESLTGLEMNSNKTSIYTDVELLILLENCKEVLEVGEVLLELCDDVSVLLIPMISKSKMNGVIALGLDSFSQQHIELQIFRQLGDLLASAYEGNQLTKRIERNESLLTTTELLSKSGSWRFNNSLKIFFISEGLSNLFEFEGDLGAADFPTLLYKIEKSSRPDFLKNLKKVIKELSKASGEFVIKNRLGKFTYINYEIEARKDALTQGLEVFGFCNDITHRRATENYLKLQSQILAQVSDPILVTDLNLDVIFLNEAAILLCCPESTSGFSGQIGELFKLKLDDGLGLKEVSSALKVGEQWKKVAYLENSYTESTPFEISIQKFQAEQEDLIGYSFILRSLAEKYENERVAKRAQMIVENSSAVLFRVDPEKSYIIKYISENILQYGYKSTELKSISFVDFLHPDDAKNIRFHAENSKGATGIPSVSGEYRFRKSDGTYAWVEDRTYDVLNDKGDIIMHEGYLQDITDRKNLEIYNKEKDKLYRILAANIPGINIFLLDKDRNFILAEGTNFDHWEMSRFDFEGKNISEISLTDYAKLETIIHQVYIDREIVETEFTFKKRFYHRIIRPIIENGEVKYALSVVRDKTEEQQTKENLLKSEEKYRTLVEESTEIIFSLSETFELSYISPNVQQFLGYAAEDVIGKSILNYLNPEDLDVFQSMLGETRDFLAENQYLEFRVKHLNGHYCVFSSNGKMVYDRDGGGRNYTGIARDITELKQTQKDLFHAKVRAEEASRVKSQFLSIMSHEIRTPMSAVIGLSHLLVEENPREDQLEILNTLQFSAENLMVLINDILDYNKMDSGKVELESISFDLRVLINRIIHSYSFQAKEKGIKISAEIDGEIPHTLIGDSVRISQIINNLLSNAIKFTNDGQIRLNLQLVSASNNECEIKFGLQDTGIGIPEDKLDLIFEAFTQASTDTTRKFGGTGLGLAIVKRLVELHGARIEVSSSLNVGTNFEFTLKFTSVEENNFGITQAIENREKSLHDVSILVAEDNVVNQILIKKFLKKWHVGNLVIASDGQEAIDEYEKAEFDIVLLDIQMPVLDGFSVAKMIRENSDSLKAQVPILVLSASSYQEIKAEMDEFKIDDFVEKPFSPEGLYQKVTEYLKPKDRS</sequence>
<dbReference type="SUPFAM" id="SSF52172">
    <property type="entry name" value="CheY-like"/>
    <property type="match status" value="1"/>
</dbReference>
<dbReference type="PROSITE" id="PS50113">
    <property type="entry name" value="PAC"/>
    <property type="match status" value="2"/>
</dbReference>
<dbReference type="Gene3D" id="3.30.565.10">
    <property type="entry name" value="Histidine kinase-like ATPase, C-terminal domain"/>
    <property type="match status" value="1"/>
</dbReference>
<dbReference type="Gene3D" id="1.10.287.130">
    <property type="match status" value="1"/>
</dbReference>
<dbReference type="GO" id="GO:0006355">
    <property type="term" value="P:regulation of DNA-templated transcription"/>
    <property type="evidence" value="ECO:0007669"/>
    <property type="project" value="InterPro"/>
</dbReference>
<dbReference type="NCBIfam" id="TIGR00229">
    <property type="entry name" value="sensory_box"/>
    <property type="match status" value="3"/>
</dbReference>
<dbReference type="InterPro" id="IPR004358">
    <property type="entry name" value="Sig_transdc_His_kin-like_C"/>
</dbReference>
<dbReference type="Gene3D" id="3.30.450.20">
    <property type="entry name" value="PAS domain"/>
    <property type="match status" value="4"/>
</dbReference>
<dbReference type="SUPFAM" id="SSF55874">
    <property type="entry name" value="ATPase domain of HSP90 chaperone/DNA topoisomerase II/histidine kinase"/>
    <property type="match status" value="1"/>
</dbReference>
<dbReference type="PROSITE" id="PS50110">
    <property type="entry name" value="RESPONSE_REGULATORY"/>
    <property type="match status" value="1"/>
</dbReference>
<feature type="domain" description="PAC" evidence="10">
    <location>
        <begin position="986"/>
        <end position="1038"/>
    </location>
</feature>
<dbReference type="InterPro" id="IPR013655">
    <property type="entry name" value="PAS_fold_3"/>
</dbReference>
<feature type="domain" description="Response regulatory" evidence="8">
    <location>
        <begin position="1300"/>
        <end position="1419"/>
    </location>
</feature>
<dbReference type="Proteomes" id="UP000198790">
    <property type="component" value="Unassembled WGS sequence"/>
</dbReference>
<evidence type="ECO:0000256" key="3">
    <source>
        <dbReference type="ARBA" id="ARBA00022553"/>
    </source>
</evidence>
<evidence type="ECO:0000313" key="12">
    <source>
        <dbReference type="Proteomes" id="UP000198790"/>
    </source>
</evidence>
<keyword evidence="4" id="KW-0808">Transferase</keyword>
<dbReference type="InterPro" id="IPR035965">
    <property type="entry name" value="PAS-like_dom_sf"/>
</dbReference>
<comment type="catalytic activity">
    <reaction evidence="1">
        <text>ATP + protein L-histidine = ADP + protein N-phospho-L-histidine.</text>
        <dbReference type="EC" id="2.7.13.3"/>
    </reaction>
</comment>
<dbReference type="EMBL" id="FOKK01000011">
    <property type="protein sequence ID" value="SFB45858.1"/>
    <property type="molecule type" value="Genomic_DNA"/>
</dbReference>
<evidence type="ECO:0000256" key="6">
    <source>
        <dbReference type="PROSITE-ProRule" id="PRU00169"/>
    </source>
</evidence>
<dbReference type="SMART" id="SM00448">
    <property type="entry name" value="REC"/>
    <property type="match status" value="1"/>
</dbReference>
<name>A0A1I1BAX3_9BACT</name>
<dbReference type="RefSeq" id="WP_092898730.1">
    <property type="nucleotide sequence ID" value="NZ_FOKK01000011.1"/>
</dbReference>
<dbReference type="Pfam" id="PF00512">
    <property type="entry name" value="HisKA"/>
    <property type="match status" value="1"/>
</dbReference>
<dbReference type="STRING" id="237018.SAMN04489723_11159"/>
<evidence type="ECO:0000256" key="4">
    <source>
        <dbReference type="ARBA" id="ARBA00022679"/>
    </source>
</evidence>
<dbReference type="CDD" id="cd00082">
    <property type="entry name" value="HisKA"/>
    <property type="match status" value="1"/>
</dbReference>
<proteinExistence type="predicted"/>
<dbReference type="CDD" id="cd00130">
    <property type="entry name" value="PAS"/>
    <property type="match status" value="3"/>
</dbReference>
<feature type="modified residue" description="4-aspartylphosphate" evidence="6">
    <location>
        <position position="1350"/>
    </location>
</feature>
<dbReference type="InterPro" id="IPR003661">
    <property type="entry name" value="HisK_dim/P_dom"/>
</dbReference>
<dbReference type="GO" id="GO:0000155">
    <property type="term" value="F:phosphorelay sensor kinase activity"/>
    <property type="evidence" value="ECO:0007669"/>
    <property type="project" value="InterPro"/>
</dbReference>
<feature type="domain" description="PAS" evidence="9">
    <location>
        <begin position="912"/>
        <end position="985"/>
    </location>
</feature>
<evidence type="ECO:0000259" key="8">
    <source>
        <dbReference type="PROSITE" id="PS50110"/>
    </source>
</evidence>
<dbReference type="SMART" id="SM00086">
    <property type="entry name" value="PAC"/>
    <property type="match status" value="4"/>
</dbReference>
<evidence type="ECO:0000259" key="9">
    <source>
        <dbReference type="PROSITE" id="PS50112"/>
    </source>
</evidence>
<evidence type="ECO:0000313" key="11">
    <source>
        <dbReference type="EMBL" id="SFB45858.1"/>
    </source>
</evidence>
<protein>
    <recommendedName>
        <fullName evidence="2">histidine kinase</fullName>
        <ecNumber evidence="2">2.7.13.3</ecNumber>
    </recommendedName>
</protein>
<feature type="domain" description="PAS" evidence="9">
    <location>
        <begin position="135"/>
        <end position="205"/>
    </location>
</feature>
<dbReference type="CDD" id="cd17546">
    <property type="entry name" value="REC_hyHK_CKI1_RcsC-like"/>
    <property type="match status" value="1"/>
</dbReference>
<evidence type="ECO:0000256" key="2">
    <source>
        <dbReference type="ARBA" id="ARBA00012438"/>
    </source>
</evidence>
<dbReference type="PROSITE" id="PS50112">
    <property type="entry name" value="PAS"/>
    <property type="match status" value="2"/>
</dbReference>
<dbReference type="Pfam" id="PF02518">
    <property type="entry name" value="HATPase_c"/>
    <property type="match status" value="1"/>
</dbReference>
<dbReference type="InterPro" id="IPR005467">
    <property type="entry name" value="His_kinase_dom"/>
</dbReference>
<keyword evidence="12" id="KW-1185">Reference proteome</keyword>
<dbReference type="Pfam" id="PF08447">
    <property type="entry name" value="PAS_3"/>
    <property type="match status" value="2"/>
</dbReference>
<dbReference type="InterPro" id="IPR001610">
    <property type="entry name" value="PAC"/>
</dbReference>
<dbReference type="CDD" id="cd16922">
    <property type="entry name" value="HATPase_EvgS-ArcB-TorS-like"/>
    <property type="match status" value="1"/>
</dbReference>
<dbReference type="InterPro" id="IPR003594">
    <property type="entry name" value="HATPase_dom"/>
</dbReference>
<dbReference type="SMART" id="SM00091">
    <property type="entry name" value="PAS"/>
    <property type="match status" value="4"/>
</dbReference>
<evidence type="ECO:0000256" key="1">
    <source>
        <dbReference type="ARBA" id="ARBA00000085"/>
    </source>
</evidence>
<dbReference type="FunFam" id="3.30.565.10:FF:000010">
    <property type="entry name" value="Sensor histidine kinase RcsC"/>
    <property type="match status" value="1"/>
</dbReference>
<dbReference type="SMART" id="SM00387">
    <property type="entry name" value="HATPase_c"/>
    <property type="match status" value="1"/>
</dbReference>
<dbReference type="InterPro" id="IPR001789">
    <property type="entry name" value="Sig_transdc_resp-reg_receiver"/>
</dbReference>
<dbReference type="InterPro" id="IPR011006">
    <property type="entry name" value="CheY-like_superfamily"/>
</dbReference>
<dbReference type="SUPFAM" id="SSF47384">
    <property type="entry name" value="Homodimeric domain of signal transducing histidine kinase"/>
    <property type="match status" value="1"/>
</dbReference>
<keyword evidence="5" id="KW-0418">Kinase</keyword>
<dbReference type="Pfam" id="PF00072">
    <property type="entry name" value="Response_reg"/>
    <property type="match status" value="1"/>
</dbReference>
<dbReference type="SUPFAM" id="SSF55781">
    <property type="entry name" value="GAF domain-like"/>
    <property type="match status" value="1"/>
</dbReference>
<dbReference type="PROSITE" id="PS50109">
    <property type="entry name" value="HIS_KIN"/>
    <property type="match status" value="1"/>
</dbReference>
<dbReference type="InterPro" id="IPR036890">
    <property type="entry name" value="HATPase_C_sf"/>
</dbReference>
<gene>
    <name evidence="11" type="ORF">SAMN04489723_11159</name>
</gene>
<accession>A0A1I1BAX3</accession>
<dbReference type="Pfam" id="PF00989">
    <property type="entry name" value="PAS"/>
    <property type="match status" value="1"/>
</dbReference>